<feature type="compositionally biased region" description="Basic and acidic residues" evidence="9">
    <location>
        <begin position="419"/>
        <end position="429"/>
    </location>
</feature>
<evidence type="ECO:0000259" key="10">
    <source>
        <dbReference type="PROSITE" id="PS50011"/>
    </source>
</evidence>
<evidence type="ECO:0000256" key="9">
    <source>
        <dbReference type="SAM" id="MobiDB-lite"/>
    </source>
</evidence>
<dbReference type="InterPro" id="IPR011009">
    <property type="entry name" value="Kinase-like_dom_sf"/>
</dbReference>
<keyword evidence="12" id="KW-1185">Reference proteome</keyword>
<gene>
    <name evidence="11" type="ORF">ZOSMA_3G00130</name>
</gene>
<sequence>MHQQSEEEEMEGGKAEEYEVIEQIRRGPFGTTILVLHKEDNKRCVMKKIRLSKQAEKIRKTAHQKMDLIANLRNPYIIEYKDAWVEKDKICIVTAFCEGGDMGDMIKKARGVLFTEERICKWFTQLLLAVNYLHSNCVIHRDIKCSNIFITKNDDLCLGDFGFAKLLNTKDLTSSVVGTPNYMCPELLADLPYGYKSDIWSLGCCMFEIVSHRPAFRATTMAGLISKINRSNISPMPPVYSPTLKRLIKSMLRKNPEHRPNGTDILRNPHLEAYLDKSSNPLSFLLPIKKEVTSSTSKAPRTQHNGKPHSGSQKLESRVRKLLMQKKHREDVGEKLKISLSSVFDADIKHVVETTSSRKEKTKKSVGDNTKQDNLNKLLKQIQVDSAKSPEQQDNQGTNENEGRIEASAQYEQSSNGSEKTDLMEEVEKSGISSEVLQHKEETEIEEDNPEENTKVKHNGEDLNIVNERAEALESLLELCANLVQNDKFDELAGILQPFGNESASSRETAIWLTKSLISMPKYGLNSK</sequence>
<keyword evidence="4" id="KW-0547">Nucleotide-binding</keyword>
<dbReference type="Gene3D" id="1.10.510.10">
    <property type="entry name" value="Transferase(Phosphotransferase) domain 1"/>
    <property type="match status" value="1"/>
</dbReference>
<feature type="compositionally biased region" description="Polar residues" evidence="9">
    <location>
        <begin position="383"/>
        <end position="400"/>
    </location>
</feature>
<feature type="compositionally biased region" description="Basic and acidic residues" evidence="9">
    <location>
        <begin position="355"/>
        <end position="366"/>
    </location>
</feature>
<protein>
    <recommendedName>
        <fullName evidence="1">non-specific serine/threonine protein kinase</fullName>
        <ecNumber evidence="1">2.7.11.1</ecNumber>
    </recommendedName>
</protein>
<comment type="caution">
    <text evidence="11">The sequence shown here is derived from an EMBL/GenBank/DDBJ whole genome shotgun (WGS) entry which is preliminary data.</text>
</comment>
<dbReference type="Gene3D" id="3.30.200.20">
    <property type="entry name" value="Phosphorylase Kinase, domain 1"/>
    <property type="match status" value="1"/>
</dbReference>
<dbReference type="OrthoDB" id="248923at2759"/>
<evidence type="ECO:0000256" key="4">
    <source>
        <dbReference type="ARBA" id="ARBA00022741"/>
    </source>
</evidence>
<evidence type="ECO:0000256" key="1">
    <source>
        <dbReference type="ARBA" id="ARBA00012513"/>
    </source>
</evidence>
<dbReference type="PROSITE" id="PS50011">
    <property type="entry name" value="PROTEIN_KINASE_DOM"/>
    <property type="match status" value="1"/>
</dbReference>
<dbReference type="SUPFAM" id="SSF56112">
    <property type="entry name" value="Protein kinase-like (PK-like)"/>
    <property type="match status" value="1"/>
</dbReference>
<evidence type="ECO:0000313" key="11">
    <source>
        <dbReference type="EMBL" id="KMZ63538.1"/>
    </source>
</evidence>
<name>A0A0K9P3I3_ZOSMR</name>
<evidence type="ECO:0000256" key="8">
    <source>
        <dbReference type="ARBA" id="ARBA00048679"/>
    </source>
</evidence>
<proteinExistence type="predicted"/>
<evidence type="ECO:0000313" key="12">
    <source>
        <dbReference type="Proteomes" id="UP000036987"/>
    </source>
</evidence>
<dbReference type="GO" id="GO:0005524">
    <property type="term" value="F:ATP binding"/>
    <property type="evidence" value="ECO:0007669"/>
    <property type="project" value="UniProtKB-KW"/>
</dbReference>
<keyword evidence="6" id="KW-0067">ATP-binding</keyword>
<dbReference type="InterPro" id="IPR000719">
    <property type="entry name" value="Prot_kinase_dom"/>
</dbReference>
<organism evidence="11 12">
    <name type="scientific">Zostera marina</name>
    <name type="common">Eelgrass</name>
    <dbReference type="NCBI Taxonomy" id="29655"/>
    <lineage>
        <taxon>Eukaryota</taxon>
        <taxon>Viridiplantae</taxon>
        <taxon>Streptophyta</taxon>
        <taxon>Embryophyta</taxon>
        <taxon>Tracheophyta</taxon>
        <taxon>Spermatophyta</taxon>
        <taxon>Magnoliopsida</taxon>
        <taxon>Liliopsida</taxon>
        <taxon>Zosteraceae</taxon>
        <taxon>Zostera</taxon>
    </lineage>
</organism>
<evidence type="ECO:0000256" key="7">
    <source>
        <dbReference type="ARBA" id="ARBA00047899"/>
    </source>
</evidence>
<feature type="region of interest" description="Disordered" evidence="9">
    <location>
        <begin position="355"/>
        <end position="456"/>
    </location>
</feature>
<evidence type="ECO:0000256" key="6">
    <source>
        <dbReference type="ARBA" id="ARBA00022840"/>
    </source>
</evidence>
<accession>A0A0K9P3I3</accession>
<dbReference type="STRING" id="29655.A0A0K9P3I3"/>
<feature type="compositionally biased region" description="Polar residues" evidence="9">
    <location>
        <begin position="293"/>
        <end position="314"/>
    </location>
</feature>
<dbReference type="Proteomes" id="UP000036987">
    <property type="component" value="Unassembled WGS sequence"/>
</dbReference>
<dbReference type="PROSITE" id="PS00108">
    <property type="entry name" value="PROTEIN_KINASE_ST"/>
    <property type="match status" value="1"/>
</dbReference>
<dbReference type="EC" id="2.7.11.1" evidence="1"/>
<evidence type="ECO:0000256" key="3">
    <source>
        <dbReference type="ARBA" id="ARBA00022679"/>
    </source>
</evidence>
<dbReference type="InterPro" id="IPR050660">
    <property type="entry name" value="NEK_Ser/Thr_kinase"/>
</dbReference>
<feature type="region of interest" description="Disordered" evidence="9">
    <location>
        <begin position="293"/>
        <end position="317"/>
    </location>
</feature>
<evidence type="ECO:0000256" key="2">
    <source>
        <dbReference type="ARBA" id="ARBA00022527"/>
    </source>
</evidence>
<comment type="catalytic activity">
    <reaction evidence="8">
        <text>L-seryl-[protein] + ATP = O-phospho-L-seryl-[protein] + ADP + H(+)</text>
        <dbReference type="Rhea" id="RHEA:17989"/>
        <dbReference type="Rhea" id="RHEA-COMP:9863"/>
        <dbReference type="Rhea" id="RHEA-COMP:11604"/>
        <dbReference type="ChEBI" id="CHEBI:15378"/>
        <dbReference type="ChEBI" id="CHEBI:29999"/>
        <dbReference type="ChEBI" id="CHEBI:30616"/>
        <dbReference type="ChEBI" id="CHEBI:83421"/>
        <dbReference type="ChEBI" id="CHEBI:456216"/>
        <dbReference type="EC" id="2.7.11.1"/>
    </reaction>
</comment>
<dbReference type="Pfam" id="PF00069">
    <property type="entry name" value="Pkinase"/>
    <property type="match status" value="1"/>
</dbReference>
<dbReference type="SMART" id="SM00220">
    <property type="entry name" value="S_TKc"/>
    <property type="match status" value="1"/>
</dbReference>
<evidence type="ECO:0000256" key="5">
    <source>
        <dbReference type="ARBA" id="ARBA00022777"/>
    </source>
</evidence>
<dbReference type="InterPro" id="IPR008271">
    <property type="entry name" value="Ser/Thr_kinase_AS"/>
</dbReference>
<dbReference type="GO" id="GO:0055028">
    <property type="term" value="C:cortical microtubule"/>
    <property type="evidence" value="ECO:0000318"/>
    <property type="project" value="GO_Central"/>
</dbReference>
<dbReference type="GO" id="GO:0004674">
    <property type="term" value="F:protein serine/threonine kinase activity"/>
    <property type="evidence" value="ECO:0000318"/>
    <property type="project" value="GO_Central"/>
</dbReference>
<keyword evidence="3" id="KW-0808">Transferase</keyword>
<keyword evidence="5 11" id="KW-0418">Kinase</keyword>
<feature type="domain" description="Protein kinase" evidence="10">
    <location>
        <begin position="18"/>
        <end position="271"/>
    </location>
</feature>
<dbReference type="GO" id="GO:0007017">
    <property type="term" value="P:microtubule-based process"/>
    <property type="evidence" value="ECO:0000318"/>
    <property type="project" value="GO_Central"/>
</dbReference>
<dbReference type="EMBL" id="LFYR01001213">
    <property type="protein sequence ID" value="KMZ63538.1"/>
    <property type="molecule type" value="Genomic_DNA"/>
</dbReference>
<keyword evidence="2 11" id="KW-0723">Serine/threonine-protein kinase</keyword>
<comment type="catalytic activity">
    <reaction evidence="7">
        <text>L-threonyl-[protein] + ATP = O-phospho-L-threonyl-[protein] + ADP + H(+)</text>
        <dbReference type="Rhea" id="RHEA:46608"/>
        <dbReference type="Rhea" id="RHEA-COMP:11060"/>
        <dbReference type="Rhea" id="RHEA-COMP:11605"/>
        <dbReference type="ChEBI" id="CHEBI:15378"/>
        <dbReference type="ChEBI" id="CHEBI:30013"/>
        <dbReference type="ChEBI" id="CHEBI:30616"/>
        <dbReference type="ChEBI" id="CHEBI:61977"/>
        <dbReference type="ChEBI" id="CHEBI:456216"/>
        <dbReference type="EC" id="2.7.11.1"/>
    </reaction>
</comment>
<dbReference type="CDD" id="cd08215">
    <property type="entry name" value="STKc_Nek"/>
    <property type="match status" value="1"/>
</dbReference>
<dbReference type="OMA" id="NESDNIQ"/>
<reference evidence="12" key="1">
    <citation type="journal article" date="2016" name="Nature">
        <title>The genome of the seagrass Zostera marina reveals angiosperm adaptation to the sea.</title>
        <authorList>
            <person name="Olsen J.L."/>
            <person name="Rouze P."/>
            <person name="Verhelst B."/>
            <person name="Lin Y.-C."/>
            <person name="Bayer T."/>
            <person name="Collen J."/>
            <person name="Dattolo E."/>
            <person name="De Paoli E."/>
            <person name="Dittami S."/>
            <person name="Maumus F."/>
            <person name="Michel G."/>
            <person name="Kersting A."/>
            <person name="Lauritano C."/>
            <person name="Lohaus R."/>
            <person name="Toepel M."/>
            <person name="Tonon T."/>
            <person name="Vanneste K."/>
            <person name="Amirebrahimi M."/>
            <person name="Brakel J."/>
            <person name="Bostroem C."/>
            <person name="Chovatia M."/>
            <person name="Grimwood J."/>
            <person name="Jenkins J.W."/>
            <person name="Jueterbock A."/>
            <person name="Mraz A."/>
            <person name="Stam W.T."/>
            <person name="Tice H."/>
            <person name="Bornberg-Bauer E."/>
            <person name="Green P.J."/>
            <person name="Pearson G.A."/>
            <person name="Procaccini G."/>
            <person name="Duarte C.M."/>
            <person name="Schmutz J."/>
            <person name="Reusch T.B.H."/>
            <person name="Van de Peer Y."/>
        </authorList>
    </citation>
    <scope>NUCLEOTIDE SEQUENCE [LARGE SCALE GENOMIC DNA]</scope>
    <source>
        <strain evidence="12">cv. Finnish</strain>
    </source>
</reference>
<dbReference type="PANTHER" id="PTHR43671:SF98">
    <property type="entry name" value="SERINE_THREONINE-PROTEIN KINASE NEK11"/>
    <property type="match status" value="1"/>
</dbReference>
<dbReference type="PANTHER" id="PTHR43671">
    <property type="entry name" value="SERINE/THREONINE-PROTEIN KINASE NEK"/>
    <property type="match status" value="1"/>
</dbReference>
<dbReference type="AlphaFoldDB" id="A0A0K9P3I3"/>